<dbReference type="PANTHER" id="PTHR47936">
    <property type="entry name" value="PPR_LONG DOMAIN-CONTAINING PROTEIN"/>
    <property type="match status" value="1"/>
</dbReference>
<dbReference type="Proteomes" id="UP000298416">
    <property type="component" value="Unassembled WGS sequence"/>
</dbReference>
<dbReference type="InterPro" id="IPR002885">
    <property type="entry name" value="PPR_rpt"/>
</dbReference>
<dbReference type="InterPro" id="IPR011990">
    <property type="entry name" value="TPR-like_helical_dom_sf"/>
</dbReference>
<accession>A0A8X8Z159</accession>
<keyword evidence="2" id="KW-0677">Repeat</keyword>
<feature type="repeat" description="PPR" evidence="3">
    <location>
        <begin position="76"/>
        <end position="106"/>
    </location>
</feature>
<dbReference type="Pfam" id="PF13041">
    <property type="entry name" value="PPR_2"/>
    <property type="match status" value="1"/>
</dbReference>
<dbReference type="EMBL" id="PNBA02000021">
    <property type="protein sequence ID" value="KAG6387122.1"/>
    <property type="molecule type" value="Genomic_DNA"/>
</dbReference>
<evidence type="ECO:0000256" key="3">
    <source>
        <dbReference type="PROSITE-ProRule" id="PRU00708"/>
    </source>
</evidence>
<protein>
    <recommendedName>
        <fullName evidence="6">Pentatricopeptide repeat-containing protein</fullName>
    </recommendedName>
</protein>
<keyword evidence="5" id="KW-1185">Reference proteome</keyword>
<reference evidence="4" key="2">
    <citation type="submission" date="2020-08" db="EMBL/GenBank/DDBJ databases">
        <title>Plant Genome Project.</title>
        <authorList>
            <person name="Zhang R.-G."/>
        </authorList>
    </citation>
    <scope>NUCLEOTIDE SEQUENCE</scope>
    <source>
        <strain evidence="4">Huo1</strain>
        <tissue evidence="4">Leaf</tissue>
    </source>
</reference>
<evidence type="ECO:0000256" key="2">
    <source>
        <dbReference type="ARBA" id="ARBA00022737"/>
    </source>
</evidence>
<sequence>MVVSMISSLNHQPRYVLHVDLIDKAVEVFRKMGKSYNCARTTQSFNTILNVLVNGGRISDATELFAKGPKMGFRLNSVSYNVMIKMWLGNTDWEKAMKVFDEMLGR</sequence>
<gene>
    <name evidence="4" type="ORF">SASPL_152307</name>
</gene>
<evidence type="ECO:0000313" key="5">
    <source>
        <dbReference type="Proteomes" id="UP000298416"/>
    </source>
</evidence>
<dbReference type="NCBIfam" id="TIGR00756">
    <property type="entry name" value="PPR"/>
    <property type="match status" value="1"/>
</dbReference>
<proteinExistence type="inferred from homology"/>
<name>A0A8X8Z159_SALSN</name>
<evidence type="ECO:0000313" key="4">
    <source>
        <dbReference type="EMBL" id="KAG6387122.1"/>
    </source>
</evidence>
<evidence type="ECO:0008006" key="6">
    <source>
        <dbReference type="Google" id="ProtNLM"/>
    </source>
</evidence>
<reference evidence="4" key="1">
    <citation type="submission" date="2018-01" db="EMBL/GenBank/DDBJ databases">
        <authorList>
            <person name="Mao J.F."/>
        </authorList>
    </citation>
    <scope>NUCLEOTIDE SEQUENCE</scope>
    <source>
        <strain evidence="4">Huo1</strain>
        <tissue evidence="4">Leaf</tissue>
    </source>
</reference>
<comment type="caution">
    <text evidence="4">The sequence shown here is derived from an EMBL/GenBank/DDBJ whole genome shotgun (WGS) entry which is preliminary data.</text>
</comment>
<evidence type="ECO:0000256" key="1">
    <source>
        <dbReference type="ARBA" id="ARBA00007626"/>
    </source>
</evidence>
<comment type="similarity">
    <text evidence="1">Belongs to the PPR family. P subfamily.</text>
</comment>
<dbReference type="PANTHER" id="PTHR47936:SF1">
    <property type="entry name" value="PENTATRICOPEPTIDE REPEAT-CONTAINING PROTEIN GUN1, CHLOROPLASTIC"/>
    <property type="match status" value="1"/>
</dbReference>
<dbReference type="PROSITE" id="PS51375">
    <property type="entry name" value="PPR"/>
    <property type="match status" value="1"/>
</dbReference>
<dbReference type="Gene3D" id="1.25.40.10">
    <property type="entry name" value="Tetratricopeptide repeat domain"/>
    <property type="match status" value="1"/>
</dbReference>
<dbReference type="AlphaFoldDB" id="A0A8X8Z159"/>
<organism evidence="4">
    <name type="scientific">Salvia splendens</name>
    <name type="common">Scarlet sage</name>
    <dbReference type="NCBI Taxonomy" id="180675"/>
    <lineage>
        <taxon>Eukaryota</taxon>
        <taxon>Viridiplantae</taxon>
        <taxon>Streptophyta</taxon>
        <taxon>Embryophyta</taxon>
        <taxon>Tracheophyta</taxon>
        <taxon>Spermatophyta</taxon>
        <taxon>Magnoliopsida</taxon>
        <taxon>eudicotyledons</taxon>
        <taxon>Gunneridae</taxon>
        <taxon>Pentapetalae</taxon>
        <taxon>asterids</taxon>
        <taxon>lamiids</taxon>
        <taxon>Lamiales</taxon>
        <taxon>Lamiaceae</taxon>
        <taxon>Nepetoideae</taxon>
        <taxon>Mentheae</taxon>
        <taxon>Salviinae</taxon>
        <taxon>Salvia</taxon>
        <taxon>Salvia subgen. Calosphace</taxon>
        <taxon>core Calosphace</taxon>
    </lineage>
</organism>